<feature type="region of interest" description="Disordered" evidence="1">
    <location>
        <begin position="87"/>
        <end position="106"/>
    </location>
</feature>
<dbReference type="AlphaFoldDB" id="A0A0C3KRF0"/>
<organism evidence="2 3">
    <name type="scientific">Tulasnella calospora MUT 4182</name>
    <dbReference type="NCBI Taxonomy" id="1051891"/>
    <lineage>
        <taxon>Eukaryota</taxon>
        <taxon>Fungi</taxon>
        <taxon>Dikarya</taxon>
        <taxon>Basidiomycota</taxon>
        <taxon>Agaricomycotina</taxon>
        <taxon>Agaricomycetes</taxon>
        <taxon>Cantharellales</taxon>
        <taxon>Tulasnellaceae</taxon>
        <taxon>Tulasnella</taxon>
    </lineage>
</organism>
<reference evidence="3" key="2">
    <citation type="submission" date="2015-01" db="EMBL/GenBank/DDBJ databases">
        <title>Evolutionary Origins and Diversification of the Mycorrhizal Mutualists.</title>
        <authorList>
            <consortium name="DOE Joint Genome Institute"/>
            <consortium name="Mycorrhizal Genomics Consortium"/>
            <person name="Kohler A."/>
            <person name="Kuo A."/>
            <person name="Nagy L.G."/>
            <person name="Floudas D."/>
            <person name="Copeland A."/>
            <person name="Barry K.W."/>
            <person name="Cichocki N."/>
            <person name="Veneault-Fourrey C."/>
            <person name="LaButti K."/>
            <person name="Lindquist E.A."/>
            <person name="Lipzen A."/>
            <person name="Lundell T."/>
            <person name="Morin E."/>
            <person name="Murat C."/>
            <person name="Riley R."/>
            <person name="Ohm R."/>
            <person name="Sun H."/>
            <person name="Tunlid A."/>
            <person name="Henrissat B."/>
            <person name="Grigoriev I.V."/>
            <person name="Hibbett D.S."/>
            <person name="Martin F."/>
        </authorList>
    </citation>
    <scope>NUCLEOTIDE SEQUENCE [LARGE SCALE GENOMIC DNA]</scope>
    <source>
        <strain evidence="3">MUT 4182</strain>
    </source>
</reference>
<dbReference type="Proteomes" id="UP000054248">
    <property type="component" value="Unassembled WGS sequence"/>
</dbReference>
<protein>
    <submittedName>
        <fullName evidence="2">Uncharacterized protein</fullName>
    </submittedName>
</protein>
<gene>
    <name evidence="2" type="ORF">M407DRAFT_26544</name>
</gene>
<keyword evidence="3" id="KW-1185">Reference proteome</keyword>
<accession>A0A0C3KRF0</accession>
<proteinExistence type="predicted"/>
<evidence type="ECO:0000256" key="1">
    <source>
        <dbReference type="SAM" id="MobiDB-lite"/>
    </source>
</evidence>
<name>A0A0C3KRF0_9AGAM</name>
<dbReference type="HOGENOM" id="CLU_118228_0_0_1"/>
<sequence length="170" mass="19754">MSTSSAPPVERFKGTSWEECNEFILAIRARAFWEGKQRDPAWMADFAANYFWQKAMSWHCRLPQDVRQDWLQLEMALVDRWPPLEDDDDARIKPTPAAAPSLDRSSKADLPRQGILKLVLDESKTIYYLKLGFTHCFLTTNQDEAIRVRCDPVFGTILLEKIKFFLEPID</sequence>
<reference evidence="2 3" key="1">
    <citation type="submission" date="2014-04" db="EMBL/GenBank/DDBJ databases">
        <authorList>
            <consortium name="DOE Joint Genome Institute"/>
            <person name="Kuo A."/>
            <person name="Girlanda M."/>
            <person name="Perotto S."/>
            <person name="Kohler A."/>
            <person name="Nagy L.G."/>
            <person name="Floudas D."/>
            <person name="Copeland A."/>
            <person name="Barry K.W."/>
            <person name="Cichocki N."/>
            <person name="Veneault-Fourrey C."/>
            <person name="LaButti K."/>
            <person name="Lindquist E.A."/>
            <person name="Lipzen A."/>
            <person name="Lundell T."/>
            <person name="Morin E."/>
            <person name="Murat C."/>
            <person name="Sun H."/>
            <person name="Tunlid A."/>
            <person name="Henrissat B."/>
            <person name="Grigoriev I.V."/>
            <person name="Hibbett D.S."/>
            <person name="Martin F."/>
            <person name="Nordberg H.P."/>
            <person name="Cantor M.N."/>
            <person name="Hua S.X."/>
        </authorList>
    </citation>
    <scope>NUCLEOTIDE SEQUENCE [LARGE SCALE GENOMIC DNA]</scope>
    <source>
        <strain evidence="2 3">MUT 4182</strain>
    </source>
</reference>
<evidence type="ECO:0000313" key="3">
    <source>
        <dbReference type="Proteomes" id="UP000054248"/>
    </source>
</evidence>
<dbReference type="EMBL" id="KN823070">
    <property type="protein sequence ID" value="KIO24013.1"/>
    <property type="molecule type" value="Genomic_DNA"/>
</dbReference>
<evidence type="ECO:0000313" key="2">
    <source>
        <dbReference type="EMBL" id="KIO24013.1"/>
    </source>
</evidence>
<dbReference type="OrthoDB" id="3223231at2759"/>